<keyword evidence="6 8" id="KW-1133">Transmembrane helix</keyword>
<dbReference type="GO" id="GO:0005886">
    <property type="term" value="C:plasma membrane"/>
    <property type="evidence" value="ECO:0007669"/>
    <property type="project" value="UniProtKB-SubCell"/>
</dbReference>
<dbReference type="AlphaFoldDB" id="A0A1B2IYU1"/>
<feature type="transmembrane region" description="Helical" evidence="8">
    <location>
        <begin position="173"/>
        <end position="193"/>
    </location>
</feature>
<feature type="transmembrane region" description="Helical" evidence="8">
    <location>
        <begin position="362"/>
        <end position="379"/>
    </location>
</feature>
<comment type="subcellular location">
    <subcellularLocation>
        <location evidence="1">Cell membrane</location>
        <topology evidence="1">Multi-pass membrane protein</topology>
    </subcellularLocation>
</comment>
<feature type="transmembrane region" description="Helical" evidence="8">
    <location>
        <begin position="143"/>
        <end position="167"/>
    </location>
</feature>
<dbReference type="SUPFAM" id="SSF103473">
    <property type="entry name" value="MFS general substrate transporter"/>
    <property type="match status" value="1"/>
</dbReference>
<evidence type="ECO:0000256" key="6">
    <source>
        <dbReference type="ARBA" id="ARBA00022989"/>
    </source>
</evidence>
<dbReference type="Gene3D" id="1.20.1720.10">
    <property type="entry name" value="Multidrug resistance protein D"/>
    <property type="match status" value="1"/>
</dbReference>
<dbReference type="RefSeq" id="WP_065902529.1">
    <property type="nucleotide sequence ID" value="NZ_CP014912.1"/>
</dbReference>
<comment type="similarity">
    <text evidence="2">Belongs to the major facilitator superfamily. EmrB family.</text>
</comment>
<accession>A0A1B2IYU1</accession>
<feature type="transmembrane region" description="Helical" evidence="8">
    <location>
        <begin position="308"/>
        <end position="326"/>
    </location>
</feature>
<feature type="transmembrane region" description="Helical" evidence="8">
    <location>
        <begin position="209"/>
        <end position="227"/>
    </location>
</feature>
<gene>
    <name evidence="10" type="ORF">AYR63_08715</name>
</gene>
<name>A0A1B2IYU1_9LACO</name>
<keyword evidence="7 8" id="KW-0472">Membrane</keyword>
<keyword evidence="5 8" id="KW-0812">Transmembrane</keyword>
<dbReference type="Proteomes" id="UP000093267">
    <property type="component" value="Chromosome"/>
</dbReference>
<feature type="transmembrane region" description="Helical" evidence="8">
    <location>
        <begin position="338"/>
        <end position="356"/>
    </location>
</feature>
<dbReference type="CDD" id="cd17321">
    <property type="entry name" value="MFS_MMR_MDR_like"/>
    <property type="match status" value="1"/>
</dbReference>
<dbReference type="PANTHER" id="PTHR42718:SF9">
    <property type="entry name" value="MAJOR FACILITATOR SUPERFAMILY MULTIDRUG TRANSPORTER MFSC"/>
    <property type="match status" value="1"/>
</dbReference>
<keyword evidence="4" id="KW-1003">Cell membrane</keyword>
<feature type="domain" description="Major facilitator superfamily (MFS) profile" evidence="9">
    <location>
        <begin position="19"/>
        <end position="475"/>
    </location>
</feature>
<dbReference type="OrthoDB" id="102502at2"/>
<evidence type="ECO:0000256" key="4">
    <source>
        <dbReference type="ARBA" id="ARBA00022475"/>
    </source>
</evidence>
<dbReference type="Gene3D" id="1.20.1250.20">
    <property type="entry name" value="MFS general substrate transporter like domains"/>
    <property type="match status" value="1"/>
</dbReference>
<evidence type="ECO:0000256" key="5">
    <source>
        <dbReference type="ARBA" id="ARBA00022692"/>
    </source>
</evidence>
<proteinExistence type="inferred from homology"/>
<evidence type="ECO:0000256" key="3">
    <source>
        <dbReference type="ARBA" id="ARBA00022448"/>
    </source>
</evidence>
<evidence type="ECO:0000256" key="8">
    <source>
        <dbReference type="SAM" id="Phobius"/>
    </source>
</evidence>
<organism evidence="10 11">
    <name type="scientific">Secundilactobacillus paracollinoides</name>
    <dbReference type="NCBI Taxonomy" id="240427"/>
    <lineage>
        <taxon>Bacteria</taxon>
        <taxon>Bacillati</taxon>
        <taxon>Bacillota</taxon>
        <taxon>Bacilli</taxon>
        <taxon>Lactobacillales</taxon>
        <taxon>Lactobacillaceae</taxon>
        <taxon>Secundilactobacillus</taxon>
    </lineage>
</organism>
<sequence length="481" mass="52004">MATESYLKNQTVQKYRWLILVATGLFTFMSTLDSSIVNVALPVISRDLKVQMNRAEWVVSIYLIVICALLLLFGKLGDSLGKVRVFKLGTYLFVIGSFMAGFKWSFALLLAARVIQALGASMTMATSNGIVSEVFPLAERGRALGMIGSFVALGSITGPGVGGIVLAHFSWGFIFWINVPVGIITILIGHFVLPKDLTQSHEAIDRSGVTSMALLVVTFFTAIFLAQEYGYRYRPVIVLFAIAAVTAIWFGITETHQTKPLLSFALFKNSAFSVSLLCGFLIFINNFFYTAITPFYLENARALSPNDAGYILMISPIVQVVVAPIAGSLSDRIGPEKITLIGLCCILLTQVGFMTTTMSTPFWLFAANIALLGLGNGSFQAPNNTIVMNAVEPKDLGVAGGMNALARNLGMVIGIAISTSVLFAGMSHKIGHHVTTYIYGRPDIFIYGMHVAFAVAIGICGLATLITLYRVIAAEVVKRRA</sequence>
<dbReference type="PRINTS" id="PR01036">
    <property type="entry name" value="TCRTETB"/>
</dbReference>
<reference evidence="10 11" key="1">
    <citation type="submission" date="2016-03" db="EMBL/GenBank/DDBJ databases">
        <title>Pediococcus and Lactobacillus from brewery environment - whole genome sequencing and assembly.</title>
        <authorList>
            <person name="Behr J."/>
            <person name="Geissler A.J."/>
            <person name="Vogel R.F."/>
        </authorList>
    </citation>
    <scope>NUCLEOTIDE SEQUENCE [LARGE SCALE GENOMIC DNA]</scope>
    <source>
        <strain evidence="10 11">TMW 1.1995</strain>
    </source>
</reference>
<feature type="transmembrane region" description="Helical" evidence="8">
    <location>
        <begin position="57"/>
        <end position="73"/>
    </location>
</feature>
<keyword evidence="3" id="KW-0813">Transport</keyword>
<feature type="transmembrane region" description="Helical" evidence="8">
    <location>
        <begin position="85"/>
        <end position="104"/>
    </location>
</feature>
<evidence type="ECO:0000313" key="11">
    <source>
        <dbReference type="Proteomes" id="UP000093267"/>
    </source>
</evidence>
<feature type="transmembrane region" description="Helical" evidence="8">
    <location>
        <begin position="444"/>
        <end position="472"/>
    </location>
</feature>
<evidence type="ECO:0000256" key="2">
    <source>
        <dbReference type="ARBA" id="ARBA00008537"/>
    </source>
</evidence>
<dbReference type="InterPro" id="IPR011701">
    <property type="entry name" value="MFS"/>
</dbReference>
<protein>
    <submittedName>
        <fullName evidence="10">Multidrug MFS transporter</fullName>
    </submittedName>
</protein>
<evidence type="ECO:0000256" key="7">
    <source>
        <dbReference type="ARBA" id="ARBA00023136"/>
    </source>
</evidence>
<feature type="transmembrane region" description="Helical" evidence="8">
    <location>
        <begin position="233"/>
        <end position="252"/>
    </location>
</feature>
<feature type="transmembrane region" description="Helical" evidence="8">
    <location>
        <begin position="264"/>
        <end position="288"/>
    </location>
</feature>
<dbReference type="InterPro" id="IPR036259">
    <property type="entry name" value="MFS_trans_sf"/>
</dbReference>
<dbReference type="NCBIfam" id="TIGR00711">
    <property type="entry name" value="efflux_EmrB"/>
    <property type="match status" value="1"/>
</dbReference>
<dbReference type="PANTHER" id="PTHR42718">
    <property type="entry name" value="MAJOR FACILITATOR SUPERFAMILY MULTIDRUG TRANSPORTER MFSC"/>
    <property type="match status" value="1"/>
</dbReference>
<dbReference type="STRING" id="240427.AYR62_09660"/>
<dbReference type="PROSITE" id="PS50850">
    <property type="entry name" value="MFS"/>
    <property type="match status" value="1"/>
</dbReference>
<evidence type="ECO:0000256" key="1">
    <source>
        <dbReference type="ARBA" id="ARBA00004651"/>
    </source>
</evidence>
<dbReference type="InterPro" id="IPR004638">
    <property type="entry name" value="EmrB-like"/>
</dbReference>
<feature type="transmembrane region" description="Helical" evidence="8">
    <location>
        <begin position="404"/>
        <end position="424"/>
    </location>
</feature>
<feature type="transmembrane region" description="Helical" evidence="8">
    <location>
        <begin position="17"/>
        <end position="37"/>
    </location>
</feature>
<dbReference type="EMBL" id="CP014924">
    <property type="protein sequence ID" value="ANZ67213.1"/>
    <property type="molecule type" value="Genomic_DNA"/>
</dbReference>
<evidence type="ECO:0000259" key="9">
    <source>
        <dbReference type="PROSITE" id="PS50850"/>
    </source>
</evidence>
<dbReference type="InterPro" id="IPR020846">
    <property type="entry name" value="MFS_dom"/>
</dbReference>
<evidence type="ECO:0000313" key="10">
    <source>
        <dbReference type="EMBL" id="ANZ67213.1"/>
    </source>
</evidence>
<dbReference type="GO" id="GO:0022857">
    <property type="term" value="F:transmembrane transporter activity"/>
    <property type="evidence" value="ECO:0007669"/>
    <property type="project" value="InterPro"/>
</dbReference>
<keyword evidence="11" id="KW-1185">Reference proteome</keyword>
<dbReference type="Pfam" id="PF07690">
    <property type="entry name" value="MFS_1"/>
    <property type="match status" value="1"/>
</dbReference>